<dbReference type="AlphaFoldDB" id="A0A6M3INQ7"/>
<name>A0A6M3INQ7_9ZZZZ</name>
<reference evidence="1" key="1">
    <citation type="submission" date="2020-03" db="EMBL/GenBank/DDBJ databases">
        <title>The deep terrestrial virosphere.</title>
        <authorList>
            <person name="Holmfeldt K."/>
            <person name="Nilsson E."/>
            <person name="Simone D."/>
            <person name="Lopez-Fernandez M."/>
            <person name="Wu X."/>
            <person name="de Brujin I."/>
            <person name="Lundin D."/>
            <person name="Andersson A."/>
            <person name="Bertilsson S."/>
            <person name="Dopson M."/>
        </authorList>
    </citation>
    <scope>NUCLEOTIDE SEQUENCE</scope>
    <source>
        <strain evidence="1">MM415B01395</strain>
    </source>
</reference>
<proteinExistence type="predicted"/>
<evidence type="ECO:0000313" key="1">
    <source>
        <dbReference type="EMBL" id="QJA58871.1"/>
    </source>
</evidence>
<protein>
    <submittedName>
        <fullName evidence="1">Uncharacterized protein</fullName>
    </submittedName>
</protein>
<accession>A0A6M3INQ7</accession>
<organism evidence="1">
    <name type="scientific">viral metagenome</name>
    <dbReference type="NCBI Taxonomy" id="1070528"/>
    <lineage>
        <taxon>unclassified sequences</taxon>
        <taxon>metagenomes</taxon>
        <taxon>organismal metagenomes</taxon>
    </lineage>
</organism>
<sequence length="133" mass="15547">MSRNWTEIWALIEEATPGPISCSNERSNNVLEDAIIGRKKIWISYDQKDEFDGLVGTEIYLDRINNLKTMEIFALWAKDSNEDSWESGWEILGRYAMKEECKRIVAYTKHSRILDFIEYHGGDTSFRFCDVPL</sequence>
<dbReference type="EMBL" id="MT141343">
    <property type="protein sequence ID" value="QJA58871.1"/>
    <property type="molecule type" value="Genomic_DNA"/>
</dbReference>
<gene>
    <name evidence="1" type="ORF">MM415B01395_0014</name>
</gene>